<dbReference type="InterPro" id="IPR005162">
    <property type="entry name" value="Retrotrans_gag_dom"/>
</dbReference>
<dbReference type="Pfam" id="PF03732">
    <property type="entry name" value="Retrotrans_gag"/>
    <property type="match status" value="1"/>
</dbReference>
<keyword evidence="11" id="KW-0695">RNA-directed DNA polymerase</keyword>
<dbReference type="Pfam" id="PF17917">
    <property type="entry name" value="RT_RNaseH"/>
    <property type="match status" value="1"/>
</dbReference>
<evidence type="ECO:0000313" key="20">
    <source>
        <dbReference type="Proteomes" id="UP000694240"/>
    </source>
</evidence>
<keyword evidence="4" id="KW-0540">Nuclease</keyword>
<dbReference type="GO" id="GO:0003677">
    <property type="term" value="F:DNA binding"/>
    <property type="evidence" value="ECO:0007669"/>
    <property type="project" value="UniProtKB-KW"/>
</dbReference>
<feature type="region of interest" description="Disordered" evidence="16">
    <location>
        <begin position="498"/>
        <end position="521"/>
    </location>
</feature>
<feature type="domain" description="Integrase catalytic" evidence="18">
    <location>
        <begin position="953"/>
        <end position="1120"/>
    </location>
</feature>
<evidence type="ECO:0000313" key="19">
    <source>
        <dbReference type="EMBL" id="KAG7636113.1"/>
    </source>
</evidence>
<evidence type="ECO:0000256" key="13">
    <source>
        <dbReference type="ARBA" id="ARBA00023125"/>
    </source>
</evidence>
<evidence type="ECO:0000256" key="6">
    <source>
        <dbReference type="ARBA" id="ARBA00022750"/>
    </source>
</evidence>
<comment type="caution">
    <text evidence="19">The sequence shown here is derived from an EMBL/GenBank/DDBJ whole genome shotgun (WGS) entry which is preliminary data.</text>
</comment>
<evidence type="ECO:0000256" key="9">
    <source>
        <dbReference type="ARBA" id="ARBA00022842"/>
    </source>
</evidence>
<organism evidence="19 20">
    <name type="scientific">Arabidopsis thaliana x Arabidopsis arenosa</name>
    <dbReference type="NCBI Taxonomy" id="1240361"/>
    <lineage>
        <taxon>Eukaryota</taxon>
        <taxon>Viridiplantae</taxon>
        <taxon>Streptophyta</taxon>
        <taxon>Embryophyta</taxon>
        <taxon>Tracheophyta</taxon>
        <taxon>Spermatophyta</taxon>
        <taxon>Magnoliopsida</taxon>
        <taxon>eudicotyledons</taxon>
        <taxon>Gunneridae</taxon>
        <taxon>Pentapetalae</taxon>
        <taxon>rosids</taxon>
        <taxon>malvids</taxon>
        <taxon>Brassicales</taxon>
        <taxon>Brassicaceae</taxon>
        <taxon>Camelineae</taxon>
        <taxon>Arabidopsis</taxon>
    </lineage>
</organism>
<keyword evidence="1" id="KW-0645">Protease</keyword>
<evidence type="ECO:0000256" key="16">
    <source>
        <dbReference type="SAM" id="MobiDB-lite"/>
    </source>
</evidence>
<sequence length="1348" mass="152726">MRSMFRAEETALCSCDRTSFISVFSLVRESLMAFISCSYHIPQPLAASAQGIGNCGSVSFTWFVAFGSPKAVGFARIPLSAGTVHRNCLVVLSGVLITSLVGLRTAGVATSGVFVWTGGIGFPSMSTVWVRATKRERARRTRALLRTLWLRTMVDETDSAGHEAGKKSINEEAQETTLTKAVVADLVVQRVDNQKDDDLEVVEVNPQPNHARKRGDYLSLLEHVSRLGTRHFMGNTDPIVADEWRSRLKRNFKSTRCPEDYQRDIAVHFLEGDAHNWWLSIEKRRGDEVRSFTDFKDEFNKKYFPPEARDRLECAYLDLVQGNRTVHEYDEEFNRLRRYVGRKLEEEQALVRRFIRGLRIEICNHCLVRTFNSVSESVERAAMIEEGIEEERYLNRKKALIRNNQHTKPVDKKRKFDKVDNSKFDAKTSECVTCGKSHSGTCWKAKGVCGRCGSKDHAIQSCPRMEPGQSKVLGEETRTCFYCGKVGHLKRECHKLTAEKQAGQRDNRGGNGLPPPLSGRPWHREFMSCPRKLTMPGTSGRLLIRGFRKESNTDYGMIRSTGRQAMDGLVGEVQGSHILSMRTDTIRVGRGMLGKGCEAYLATITTKEVGVSAELKDIPIVNEFSDVFAAEWPRPRNATKIRSFLGLAGYYRRFVMSFASMAQPMTGLAGKDTAFNWSEECEKSFLELKAMLTNAPVLVLPEEGEPYTVNTDASIVGLGCVLMQKGSVIAYASRQLRKHEKNYPTHDLEMASVVFALKIWRSYLYAAKVQIYTDHKSLKYIFTQPELNLRQRRWMELVADYDLDIAYHPGKASQVADALSRRRSEVEAEKNQMNLVNMMGKLHLNALFKEVEPLGLGAADQADLLSRIRLAQERDEEIKGWALNNKTEALKKEILKEAHQSKFSIHPGSNKMYRDLKRYYDWVGMKKEVARWVAKCPACQLVKAEHQVPRGLLQNLPIPEWKWDHITMDFVTGLSTGIKSKHNTVWVVVDQLTKSAHFMAISDKDGAKIIAEKYINKIVRLHGIPVSIVSDRDTRFTSKFWKAFQKALGTRVNLSTSYHPQTYGQSERTIQTFEDMLRACVLDWGGNWEKYLRLVEFAYNNNFQASIGDLVYLKAMTYKGTGRFTSRKKLSPRYVGPYKVIERVGAVAYKLDLPPKLNAFHNVFHVPQLRKCLSDQEESVEDVPPGLKENMTVEAWPVRIMDRMKKGTRGKSMDLLKVLWNCGGREKYTWETEKKMKANFSEWFKEMGFGSAHILQDLISPKPGLNNPIEVLFWGPEVFPSPARGVFPGMIRAGCCSPASDDVFSLLLRSSPKELKQVSSQSFQAFSPSSPSPSIFNLAVASSRLQIC</sequence>
<dbReference type="GO" id="GO:0015074">
    <property type="term" value="P:DNA integration"/>
    <property type="evidence" value="ECO:0007669"/>
    <property type="project" value="UniProtKB-KW"/>
</dbReference>
<evidence type="ECO:0000256" key="3">
    <source>
        <dbReference type="ARBA" id="ARBA00022695"/>
    </source>
</evidence>
<dbReference type="PANTHER" id="PTHR37984:SF5">
    <property type="entry name" value="PROTEIN NYNRIN-LIKE"/>
    <property type="match status" value="1"/>
</dbReference>
<gene>
    <name evidence="19" type="ORF">ISN45_At02g007270</name>
</gene>
<keyword evidence="15" id="KW-0862">Zinc</keyword>
<feature type="domain" description="CCHC-type" evidence="17">
    <location>
        <begin position="480"/>
        <end position="493"/>
    </location>
</feature>
<keyword evidence="20" id="KW-1185">Reference proteome</keyword>
<keyword evidence="13" id="KW-0238">DNA-binding</keyword>
<evidence type="ECO:0000256" key="12">
    <source>
        <dbReference type="ARBA" id="ARBA00022932"/>
    </source>
</evidence>
<dbReference type="Pfam" id="PF24626">
    <property type="entry name" value="SH3_Tf2-1"/>
    <property type="match status" value="1"/>
</dbReference>
<dbReference type="GO" id="GO:0004519">
    <property type="term" value="F:endonuclease activity"/>
    <property type="evidence" value="ECO:0007669"/>
    <property type="project" value="UniProtKB-KW"/>
</dbReference>
<dbReference type="InterPro" id="IPR041588">
    <property type="entry name" value="Integrase_H2C2"/>
</dbReference>
<dbReference type="FunFam" id="3.10.20.370:FF:000001">
    <property type="entry name" value="Retrovirus-related Pol polyprotein from transposon 17.6-like protein"/>
    <property type="match status" value="1"/>
</dbReference>
<dbReference type="PROSITE" id="PS50158">
    <property type="entry name" value="ZF_CCHC"/>
    <property type="match status" value="1"/>
</dbReference>
<dbReference type="PANTHER" id="PTHR37984">
    <property type="entry name" value="PROTEIN CBG26694"/>
    <property type="match status" value="1"/>
</dbReference>
<evidence type="ECO:0000256" key="8">
    <source>
        <dbReference type="ARBA" id="ARBA00022801"/>
    </source>
</evidence>
<reference evidence="19 20" key="1">
    <citation type="submission" date="2020-12" db="EMBL/GenBank/DDBJ databases">
        <title>Concerted genomic and epigenomic changes stabilize Arabidopsis allopolyploids.</title>
        <authorList>
            <person name="Chen Z."/>
        </authorList>
    </citation>
    <scope>NUCLEOTIDE SEQUENCE [LARGE SCALE GENOMIC DNA]</scope>
    <source>
        <strain evidence="19">Allo738</strain>
        <tissue evidence="19">Leaf</tissue>
    </source>
</reference>
<evidence type="ECO:0000256" key="15">
    <source>
        <dbReference type="PROSITE-ProRule" id="PRU00047"/>
    </source>
</evidence>
<proteinExistence type="predicted"/>
<evidence type="ECO:0000256" key="11">
    <source>
        <dbReference type="ARBA" id="ARBA00022918"/>
    </source>
</evidence>
<evidence type="ECO:0000259" key="17">
    <source>
        <dbReference type="PROSITE" id="PS50158"/>
    </source>
</evidence>
<dbReference type="FunFam" id="3.30.70.270:FF:000020">
    <property type="entry name" value="Transposon Tf2-6 polyprotein-like Protein"/>
    <property type="match status" value="1"/>
</dbReference>
<evidence type="ECO:0000259" key="18">
    <source>
        <dbReference type="PROSITE" id="PS50994"/>
    </source>
</evidence>
<dbReference type="EMBL" id="JAEFBK010000002">
    <property type="protein sequence ID" value="KAG7636113.1"/>
    <property type="molecule type" value="Genomic_DNA"/>
</dbReference>
<evidence type="ECO:0000256" key="2">
    <source>
        <dbReference type="ARBA" id="ARBA00022679"/>
    </source>
</evidence>
<keyword evidence="14" id="KW-0233">DNA recombination</keyword>
<evidence type="ECO:0000256" key="5">
    <source>
        <dbReference type="ARBA" id="ARBA00022723"/>
    </source>
</evidence>
<dbReference type="GO" id="GO:0003964">
    <property type="term" value="F:RNA-directed DNA polymerase activity"/>
    <property type="evidence" value="ECO:0007669"/>
    <property type="project" value="UniProtKB-KW"/>
</dbReference>
<feature type="compositionally biased region" description="Basic and acidic residues" evidence="16">
    <location>
        <begin position="498"/>
        <end position="508"/>
    </location>
</feature>
<evidence type="ECO:0000256" key="1">
    <source>
        <dbReference type="ARBA" id="ARBA00022670"/>
    </source>
</evidence>
<dbReference type="CDD" id="cd09274">
    <property type="entry name" value="RNase_HI_RT_Ty3"/>
    <property type="match status" value="1"/>
</dbReference>
<keyword evidence="7" id="KW-0255">Endonuclease</keyword>
<evidence type="ECO:0000256" key="7">
    <source>
        <dbReference type="ARBA" id="ARBA00022759"/>
    </source>
</evidence>
<keyword evidence="5" id="KW-0479">Metal-binding</keyword>
<dbReference type="GO" id="GO:0004190">
    <property type="term" value="F:aspartic-type endopeptidase activity"/>
    <property type="evidence" value="ECO:0007669"/>
    <property type="project" value="UniProtKB-KW"/>
</dbReference>
<dbReference type="SMART" id="SM00343">
    <property type="entry name" value="ZnF_C2HC"/>
    <property type="match status" value="2"/>
</dbReference>
<keyword evidence="3" id="KW-0548">Nucleotidyltransferase</keyword>
<keyword evidence="12" id="KW-0239">DNA-directed DNA polymerase</keyword>
<dbReference type="GO" id="GO:0006508">
    <property type="term" value="P:proteolysis"/>
    <property type="evidence" value="ECO:0007669"/>
    <property type="project" value="UniProtKB-KW"/>
</dbReference>
<dbReference type="Proteomes" id="UP000694240">
    <property type="component" value="Chromosome 2"/>
</dbReference>
<protein>
    <submittedName>
        <fullName evidence="19">Retrotransposon gag domain</fullName>
    </submittedName>
</protein>
<dbReference type="InterPro" id="IPR050951">
    <property type="entry name" value="Retrovirus_Pol_polyprotein"/>
</dbReference>
<name>A0A8T2FPE9_9BRAS</name>
<dbReference type="InterPro" id="IPR001878">
    <property type="entry name" value="Znf_CCHC"/>
</dbReference>
<accession>A0A8T2FPE9</accession>
<keyword evidence="2" id="KW-0808">Transferase</keyword>
<dbReference type="GO" id="GO:0008270">
    <property type="term" value="F:zinc ion binding"/>
    <property type="evidence" value="ECO:0007669"/>
    <property type="project" value="UniProtKB-KW"/>
</dbReference>
<keyword evidence="10" id="KW-0229">DNA integration</keyword>
<dbReference type="InterPro" id="IPR041373">
    <property type="entry name" value="RT_RNaseH"/>
</dbReference>
<evidence type="ECO:0000256" key="10">
    <source>
        <dbReference type="ARBA" id="ARBA00022908"/>
    </source>
</evidence>
<keyword evidence="8" id="KW-0378">Hydrolase</keyword>
<dbReference type="GO" id="GO:0003887">
    <property type="term" value="F:DNA-directed DNA polymerase activity"/>
    <property type="evidence" value="ECO:0007669"/>
    <property type="project" value="UniProtKB-KW"/>
</dbReference>
<evidence type="ECO:0000256" key="14">
    <source>
        <dbReference type="ARBA" id="ARBA00023172"/>
    </source>
</evidence>
<evidence type="ECO:0000256" key="4">
    <source>
        <dbReference type="ARBA" id="ARBA00022722"/>
    </source>
</evidence>
<dbReference type="InterPro" id="IPR001584">
    <property type="entry name" value="Integrase_cat-core"/>
</dbReference>
<keyword evidence="9" id="KW-0460">Magnesium</keyword>
<dbReference type="InterPro" id="IPR056924">
    <property type="entry name" value="SH3_Tf2-1"/>
</dbReference>
<dbReference type="PROSITE" id="PS50994">
    <property type="entry name" value="INTEGRASE"/>
    <property type="match status" value="1"/>
</dbReference>
<dbReference type="GO" id="GO:0006310">
    <property type="term" value="P:DNA recombination"/>
    <property type="evidence" value="ECO:0007669"/>
    <property type="project" value="UniProtKB-KW"/>
</dbReference>
<dbReference type="Pfam" id="PF17921">
    <property type="entry name" value="Integrase_H2C2"/>
    <property type="match status" value="1"/>
</dbReference>
<keyword evidence="15" id="KW-0863">Zinc-finger</keyword>
<keyword evidence="6" id="KW-0064">Aspartyl protease</keyword>